<dbReference type="InterPro" id="IPR018200">
    <property type="entry name" value="USP_CS"/>
</dbReference>
<dbReference type="GO" id="GO:0016579">
    <property type="term" value="P:protein deubiquitination"/>
    <property type="evidence" value="ECO:0007669"/>
    <property type="project" value="InterPro"/>
</dbReference>
<dbReference type="SUPFAM" id="SSF54001">
    <property type="entry name" value="Cysteine proteinases"/>
    <property type="match status" value="1"/>
</dbReference>
<dbReference type="AlphaFoldDB" id="A0A3P8V178"/>
<protein>
    <submittedName>
        <fullName evidence="2">Ubiquitin carboxyl-terminal hydrolase 47-like</fullName>
    </submittedName>
</protein>
<dbReference type="GO" id="GO:0004843">
    <property type="term" value="F:cysteine-type deubiquitinase activity"/>
    <property type="evidence" value="ECO:0007669"/>
    <property type="project" value="InterPro"/>
</dbReference>
<dbReference type="GeneTree" id="ENSGT00940000174852"/>
<dbReference type="PANTHER" id="PTHR24006">
    <property type="entry name" value="UBIQUITIN CARBOXYL-TERMINAL HYDROLASE"/>
    <property type="match status" value="1"/>
</dbReference>
<name>A0A3P8V178_CYNSE</name>
<dbReference type="GO" id="GO:0005829">
    <property type="term" value="C:cytosol"/>
    <property type="evidence" value="ECO:0007669"/>
    <property type="project" value="TreeGrafter"/>
</dbReference>
<reference evidence="2" key="3">
    <citation type="submission" date="2025-09" db="UniProtKB">
        <authorList>
            <consortium name="Ensembl"/>
        </authorList>
    </citation>
    <scope>IDENTIFICATION</scope>
</reference>
<dbReference type="CDD" id="cd02257">
    <property type="entry name" value="Peptidase_C19"/>
    <property type="match status" value="1"/>
</dbReference>
<dbReference type="PANTHER" id="PTHR24006:SF899">
    <property type="entry name" value="UBIQUITIN CARBOXYL-TERMINAL HYDROLASE"/>
    <property type="match status" value="1"/>
</dbReference>
<accession>A0A3P8V178</accession>
<proteinExistence type="predicted"/>
<evidence type="ECO:0000313" key="3">
    <source>
        <dbReference type="Proteomes" id="UP000265120"/>
    </source>
</evidence>
<dbReference type="InterPro" id="IPR001394">
    <property type="entry name" value="Peptidase_C19_UCH"/>
</dbReference>
<reference evidence="2" key="2">
    <citation type="submission" date="2025-08" db="UniProtKB">
        <authorList>
            <consortium name="Ensembl"/>
        </authorList>
    </citation>
    <scope>IDENTIFICATION</scope>
</reference>
<sequence>MKDNSINQECVKALRERLDNINVSDYHGLESPGLTCYLNSILQVFFMTEDFRRAVNRCYSKEHTTMDGLLYTLFSDLERSLATTHQVTTTLGIVDVLEQRDAAEYFERILYLTSPEASKIFKGELQHKITCLTCKKWNHTRNYFWILPLAVKKSSPHTYSVDRGLRSFFREETVCGENKMYCNHCSSKKDAIIGCAVTQQPQILTLLLKRFTFDYRSSCFVKLHCSVDIPATLLMGNRRYQLYALVHHYGSLTGGHYTSQVQSFETGEWYCFNDNIVEKVQKPLFDCEKATLRNGGLSRSHSGAAGDEVCAALQTLGRDLQTHEAELHTAAGTDDVLAAGSVVLHPLATSGTCPDGGTLVHSLDLWQGGVLAVPENLQIEVVAAVVVAAVRARGSAFPLIQTLPAEVEGGLLLHFADGALHAEEPDPGGCDTRQSETGE</sequence>
<dbReference type="InterPro" id="IPR038765">
    <property type="entry name" value="Papain-like_cys_pep_sf"/>
</dbReference>
<reference evidence="2 3" key="1">
    <citation type="journal article" date="2014" name="Nat. Genet.">
        <title>Whole-genome sequence of a flatfish provides insights into ZW sex chromosome evolution and adaptation to a benthic lifestyle.</title>
        <authorList>
            <person name="Chen S."/>
            <person name="Zhang G."/>
            <person name="Shao C."/>
            <person name="Huang Q."/>
            <person name="Liu G."/>
            <person name="Zhang P."/>
            <person name="Song W."/>
            <person name="An N."/>
            <person name="Chalopin D."/>
            <person name="Volff J.N."/>
            <person name="Hong Y."/>
            <person name="Li Q."/>
            <person name="Sha Z."/>
            <person name="Zhou H."/>
            <person name="Xie M."/>
            <person name="Yu Q."/>
            <person name="Liu Y."/>
            <person name="Xiang H."/>
            <person name="Wang N."/>
            <person name="Wu K."/>
            <person name="Yang C."/>
            <person name="Zhou Q."/>
            <person name="Liao X."/>
            <person name="Yang L."/>
            <person name="Hu Q."/>
            <person name="Zhang J."/>
            <person name="Meng L."/>
            <person name="Jin L."/>
            <person name="Tian Y."/>
            <person name="Lian J."/>
            <person name="Yang J."/>
            <person name="Miao G."/>
            <person name="Liu S."/>
            <person name="Liang Z."/>
            <person name="Yan F."/>
            <person name="Li Y."/>
            <person name="Sun B."/>
            <person name="Zhang H."/>
            <person name="Zhang J."/>
            <person name="Zhu Y."/>
            <person name="Du M."/>
            <person name="Zhao Y."/>
            <person name="Schartl M."/>
            <person name="Tang Q."/>
            <person name="Wang J."/>
        </authorList>
    </citation>
    <scope>NUCLEOTIDE SEQUENCE</scope>
</reference>
<dbReference type="Gene3D" id="3.90.70.10">
    <property type="entry name" value="Cysteine proteinases"/>
    <property type="match status" value="1"/>
</dbReference>
<dbReference type="GO" id="GO:0005634">
    <property type="term" value="C:nucleus"/>
    <property type="evidence" value="ECO:0007669"/>
    <property type="project" value="TreeGrafter"/>
</dbReference>
<feature type="domain" description="USP" evidence="1">
    <location>
        <begin position="27"/>
        <end position="297"/>
    </location>
</feature>
<dbReference type="Pfam" id="PF00443">
    <property type="entry name" value="UCH"/>
    <property type="match status" value="1"/>
</dbReference>
<dbReference type="InterPro" id="IPR050164">
    <property type="entry name" value="Peptidase_C19"/>
</dbReference>
<keyword evidence="3" id="KW-1185">Reference proteome</keyword>
<dbReference type="InterPro" id="IPR028889">
    <property type="entry name" value="USP"/>
</dbReference>
<dbReference type="Proteomes" id="UP000265120">
    <property type="component" value="Chromosome 1"/>
</dbReference>
<evidence type="ECO:0000313" key="2">
    <source>
        <dbReference type="Ensembl" id="ENSCSEP00000006811.1"/>
    </source>
</evidence>
<dbReference type="PROSITE" id="PS50235">
    <property type="entry name" value="USP_3"/>
    <property type="match status" value="1"/>
</dbReference>
<organism evidence="2 3">
    <name type="scientific">Cynoglossus semilaevis</name>
    <name type="common">Tongue sole</name>
    <dbReference type="NCBI Taxonomy" id="244447"/>
    <lineage>
        <taxon>Eukaryota</taxon>
        <taxon>Metazoa</taxon>
        <taxon>Chordata</taxon>
        <taxon>Craniata</taxon>
        <taxon>Vertebrata</taxon>
        <taxon>Euteleostomi</taxon>
        <taxon>Actinopterygii</taxon>
        <taxon>Neopterygii</taxon>
        <taxon>Teleostei</taxon>
        <taxon>Neoteleostei</taxon>
        <taxon>Acanthomorphata</taxon>
        <taxon>Carangaria</taxon>
        <taxon>Pleuronectiformes</taxon>
        <taxon>Pleuronectoidei</taxon>
        <taxon>Cynoglossidae</taxon>
        <taxon>Cynoglossinae</taxon>
        <taxon>Cynoglossus</taxon>
    </lineage>
</organism>
<evidence type="ECO:0000259" key="1">
    <source>
        <dbReference type="PROSITE" id="PS50235"/>
    </source>
</evidence>
<dbReference type="Ensembl" id="ENSCSET00000006886.1">
    <property type="protein sequence ID" value="ENSCSEP00000006811.1"/>
    <property type="gene ID" value="ENSCSEG00000004397.1"/>
</dbReference>
<dbReference type="PROSITE" id="PS00973">
    <property type="entry name" value="USP_2"/>
    <property type="match status" value="1"/>
</dbReference>